<dbReference type="EMBL" id="HG966617">
    <property type="protein sequence ID" value="CDO59172.1"/>
    <property type="molecule type" value="Genomic_DNA"/>
</dbReference>
<dbReference type="Pfam" id="PF00440">
    <property type="entry name" value="TetR_N"/>
    <property type="match status" value="1"/>
</dbReference>
<keyword evidence="5" id="KW-1185">Reference proteome</keyword>
<dbReference type="Gene3D" id="1.10.357.10">
    <property type="entry name" value="Tetracycline Repressor, domain 2"/>
    <property type="match status" value="1"/>
</dbReference>
<dbReference type="RefSeq" id="WP_052535269.1">
    <property type="nucleotide sequence ID" value="NZ_HG966617.1"/>
</dbReference>
<dbReference type="Proteomes" id="UP000032160">
    <property type="component" value="Chromosome I"/>
</dbReference>
<name>X5MCG7_9HYPH</name>
<evidence type="ECO:0000259" key="3">
    <source>
        <dbReference type="PROSITE" id="PS50977"/>
    </source>
</evidence>
<reference evidence="4 5" key="1">
    <citation type="journal article" date="2014" name="Front. Genet.">
        <title>Genome and metabolic network of "Candidatus Phaeomarinobacter ectocarpi" Ec32, a new candidate genus of Alphaproteobacteria frequently associated with brown algae.</title>
        <authorList>
            <person name="Dittami S.M."/>
            <person name="Barbeyron T."/>
            <person name="Boyen C."/>
            <person name="Cambefort J."/>
            <person name="Collet G."/>
            <person name="Delage L."/>
            <person name="Gobet A."/>
            <person name="Groisillier A."/>
            <person name="Leblanc C."/>
            <person name="Michel G."/>
            <person name="Scornet D."/>
            <person name="Siegel A."/>
            <person name="Tapia J.E."/>
            <person name="Tonon T."/>
        </authorList>
    </citation>
    <scope>NUCLEOTIDE SEQUENCE [LARGE SCALE GENOMIC DNA]</scope>
    <source>
        <strain evidence="4 5">Ec32</strain>
    </source>
</reference>
<evidence type="ECO:0000256" key="2">
    <source>
        <dbReference type="PROSITE-ProRule" id="PRU00335"/>
    </source>
</evidence>
<evidence type="ECO:0000313" key="5">
    <source>
        <dbReference type="Proteomes" id="UP000032160"/>
    </source>
</evidence>
<organism evidence="4 5">
    <name type="scientific">Candidatus Phaeomarinibacter ectocarpi</name>
    <dbReference type="NCBI Taxonomy" id="1458461"/>
    <lineage>
        <taxon>Bacteria</taxon>
        <taxon>Pseudomonadati</taxon>
        <taxon>Pseudomonadota</taxon>
        <taxon>Alphaproteobacteria</taxon>
        <taxon>Hyphomicrobiales</taxon>
        <taxon>Parvibaculaceae</taxon>
        <taxon>Candidatus Phaeomarinibacter</taxon>
    </lineage>
</organism>
<sequence length="222" mass="24500">MAKDTPRPDPLTVRQPKQARSKARLEAILDAAEGLIAVDGMAHLTMSNVASRAKISIGSLYQYVPTPQALLRALADRFLSEWRRDIERFMSRATTPQELSDAIAHILWRIYGTMKERPQLREIWAHMQADRELAALDLEDSRRNVDWIVDAMVRVGAVDDDDRARVVADVLLITHLSGSAIQMATGLDDDEGTQIVRAYVETSAARAGLPAPSSFPPVGSAT</sequence>
<dbReference type="Pfam" id="PF17928">
    <property type="entry name" value="TetR_C_22"/>
    <property type="match status" value="1"/>
</dbReference>
<dbReference type="STRING" id="1458461.BN1012_Phect958"/>
<dbReference type="InterPro" id="IPR050109">
    <property type="entry name" value="HTH-type_TetR-like_transc_reg"/>
</dbReference>
<dbReference type="InterPro" id="IPR041674">
    <property type="entry name" value="TetR_C_22"/>
</dbReference>
<proteinExistence type="predicted"/>
<dbReference type="SUPFAM" id="SSF46689">
    <property type="entry name" value="Homeodomain-like"/>
    <property type="match status" value="1"/>
</dbReference>
<dbReference type="KEGG" id="pect:BN1012_Phect958"/>
<feature type="domain" description="HTH tetR-type" evidence="3">
    <location>
        <begin position="22"/>
        <end position="82"/>
    </location>
</feature>
<dbReference type="GO" id="GO:0003700">
    <property type="term" value="F:DNA-binding transcription factor activity"/>
    <property type="evidence" value="ECO:0007669"/>
    <property type="project" value="TreeGrafter"/>
</dbReference>
<dbReference type="PROSITE" id="PS50977">
    <property type="entry name" value="HTH_TETR_2"/>
    <property type="match status" value="1"/>
</dbReference>
<evidence type="ECO:0000256" key="1">
    <source>
        <dbReference type="ARBA" id="ARBA00023125"/>
    </source>
</evidence>
<dbReference type="PANTHER" id="PTHR30055:SF242">
    <property type="entry name" value="HTH-TYPE TRANSCRIPTIONAL REPRESSOR KSTR"/>
    <property type="match status" value="1"/>
</dbReference>
<dbReference type="InterPro" id="IPR009057">
    <property type="entry name" value="Homeodomain-like_sf"/>
</dbReference>
<gene>
    <name evidence="4" type="ORF">BN1012_Phect958</name>
</gene>
<dbReference type="AlphaFoldDB" id="X5MCG7"/>
<evidence type="ECO:0000313" key="4">
    <source>
        <dbReference type="EMBL" id="CDO59172.1"/>
    </source>
</evidence>
<dbReference type="GO" id="GO:0000976">
    <property type="term" value="F:transcription cis-regulatory region binding"/>
    <property type="evidence" value="ECO:0007669"/>
    <property type="project" value="TreeGrafter"/>
</dbReference>
<feature type="DNA-binding region" description="H-T-H motif" evidence="2">
    <location>
        <begin position="45"/>
        <end position="64"/>
    </location>
</feature>
<keyword evidence="1 2" id="KW-0238">DNA-binding</keyword>
<dbReference type="PANTHER" id="PTHR30055">
    <property type="entry name" value="HTH-TYPE TRANSCRIPTIONAL REGULATOR RUTR"/>
    <property type="match status" value="1"/>
</dbReference>
<protein>
    <submittedName>
        <fullName evidence="4">Transcriptional regulator, TetR family</fullName>
    </submittedName>
</protein>
<dbReference type="InterPro" id="IPR001647">
    <property type="entry name" value="HTH_TetR"/>
</dbReference>
<dbReference type="HOGENOM" id="CLU_069356_46_2_5"/>
<accession>X5MCG7</accession>
<dbReference type="OrthoDB" id="9808189at2"/>